<dbReference type="EMBL" id="JRNU01000012">
    <property type="protein sequence ID" value="KGF52451.1"/>
    <property type="molecule type" value="Genomic_DNA"/>
</dbReference>
<dbReference type="RefSeq" id="WP_036854912.1">
    <property type="nucleotide sequence ID" value="NZ_JRNU01000012.1"/>
</dbReference>
<feature type="region of interest" description="Disordered" evidence="1">
    <location>
        <begin position="55"/>
        <end position="86"/>
    </location>
</feature>
<evidence type="ECO:0000313" key="2">
    <source>
        <dbReference type="EMBL" id="KGF52451.1"/>
    </source>
</evidence>
<comment type="caution">
    <text evidence="2">The sequence shown here is derived from an EMBL/GenBank/DDBJ whole genome shotgun (WGS) entry which is preliminary data.</text>
</comment>
<dbReference type="OrthoDB" id="1047031at2"/>
<dbReference type="Proteomes" id="UP000029614">
    <property type="component" value="Unassembled WGS sequence"/>
</dbReference>
<evidence type="ECO:0000313" key="3">
    <source>
        <dbReference type="Proteomes" id="UP000029614"/>
    </source>
</evidence>
<dbReference type="AlphaFoldDB" id="A0A096B0E6"/>
<sequence length="207" mass="23601">MEVREISGCKVLIADEGKKIMRNGNVYGYEVWLSTLDNAEGYTEIDIQEAERIEKEREQEARKKREERHSATSSQRGEEQGKEELPLEAEKARKIAEIEDYSNSSNVNDLTFKGLHTWVTPAVRANYLVSLDAAELLGEKDITFVVEGVQVTLAIEKVRIILAQIQRYADACYIVTEGHKRAVRALENVDEVRGYDFTKGYPNKLNF</sequence>
<proteinExistence type="predicted"/>
<keyword evidence="3" id="KW-1185">Reference proteome</keyword>
<name>A0A096B0E6_9BACT</name>
<reference evidence="2 3" key="1">
    <citation type="submission" date="2014-07" db="EMBL/GenBank/DDBJ databases">
        <authorList>
            <person name="McCorrison J."/>
            <person name="Sanka R."/>
            <person name="Torralba M."/>
            <person name="Gillis M."/>
            <person name="Haft D.H."/>
            <person name="Methe B."/>
            <person name="Sutton G."/>
            <person name="Nelson K.E."/>
        </authorList>
    </citation>
    <scope>NUCLEOTIDE SEQUENCE [LARGE SCALE GENOMIC DNA]</scope>
    <source>
        <strain evidence="2 3">DNF00058</strain>
    </source>
</reference>
<protein>
    <submittedName>
        <fullName evidence="2">Uncharacterized protein</fullName>
    </submittedName>
</protein>
<accession>A0A096B0E6</accession>
<organism evidence="2 3">
    <name type="scientific">Prevotella amnii DNF00058</name>
    <dbReference type="NCBI Taxonomy" id="1401066"/>
    <lineage>
        <taxon>Bacteria</taxon>
        <taxon>Pseudomonadati</taxon>
        <taxon>Bacteroidota</taxon>
        <taxon>Bacteroidia</taxon>
        <taxon>Bacteroidales</taxon>
        <taxon>Prevotellaceae</taxon>
        <taxon>Prevotella</taxon>
    </lineage>
</organism>
<gene>
    <name evidence="2" type="ORF">HMPREF9302_04055</name>
</gene>
<evidence type="ECO:0000256" key="1">
    <source>
        <dbReference type="SAM" id="MobiDB-lite"/>
    </source>
</evidence>